<keyword evidence="14" id="KW-0686">Riboflavin biosynthesis</keyword>
<dbReference type="SUPFAM" id="SSF53597">
    <property type="entry name" value="Dihydrofolate reductase-like"/>
    <property type="match status" value="1"/>
</dbReference>
<dbReference type="InterPro" id="IPR002125">
    <property type="entry name" value="CMP_dCMP_dom"/>
</dbReference>
<comment type="pathway">
    <text evidence="2 14">Cofactor biosynthesis; riboflavin biosynthesis; 5-amino-6-(D-ribitylamino)uracil from GTP: step 2/4.</text>
</comment>
<dbReference type="EC" id="1.1.1.193" evidence="14"/>
<keyword evidence="10 14" id="KW-0560">Oxidoreductase</keyword>
<evidence type="ECO:0000256" key="7">
    <source>
        <dbReference type="ARBA" id="ARBA00022801"/>
    </source>
</evidence>
<dbReference type="RefSeq" id="WP_110043446.1">
    <property type="nucleotide sequence ID" value="NZ_CP054612.1"/>
</dbReference>
<evidence type="ECO:0000313" key="20">
    <source>
        <dbReference type="Proteomes" id="UP000246635"/>
    </source>
</evidence>
<dbReference type="InterPro" id="IPR011549">
    <property type="entry name" value="RibD_C"/>
</dbReference>
<evidence type="ECO:0000256" key="16">
    <source>
        <dbReference type="PIRSR" id="PIRSR006769-2"/>
    </source>
</evidence>
<dbReference type="Gene3D" id="3.40.140.10">
    <property type="entry name" value="Cytidine Deaminase, domain 2"/>
    <property type="match status" value="1"/>
</dbReference>
<evidence type="ECO:0000256" key="10">
    <source>
        <dbReference type="ARBA" id="ARBA00023002"/>
    </source>
</evidence>
<organism evidence="19 20">
    <name type="scientific">Paenibacillus cellulosilyticus</name>
    <dbReference type="NCBI Taxonomy" id="375489"/>
    <lineage>
        <taxon>Bacteria</taxon>
        <taxon>Bacillati</taxon>
        <taxon>Bacillota</taxon>
        <taxon>Bacilli</taxon>
        <taxon>Bacillales</taxon>
        <taxon>Paenibacillaceae</taxon>
        <taxon>Paenibacillus</taxon>
    </lineage>
</organism>
<feature type="binding site" evidence="16">
    <location>
        <position position="212"/>
    </location>
    <ligand>
        <name>substrate</name>
    </ligand>
</feature>
<dbReference type="Pfam" id="PF00383">
    <property type="entry name" value="dCMP_cyt_deam_1"/>
    <property type="match status" value="1"/>
</dbReference>
<feature type="domain" description="CMP/dCMP-type deaminase" evidence="18">
    <location>
        <begin position="5"/>
        <end position="128"/>
    </location>
</feature>
<feature type="binding site" evidence="17">
    <location>
        <position position="89"/>
    </location>
    <ligand>
        <name>Zn(2+)</name>
        <dbReference type="ChEBI" id="CHEBI:29105"/>
        <note>catalytic</note>
    </ligand>
</feature>
<protein>
    <recommendedName>
        <fullName evidence="14">Riboflavin biosynthesis protein RibD</fullName>
    </recommendedName>
    <domain>
        <recommendedName>
            <fullName evidence="14">Diaminohydroxyphosphoribosylaminopyrimidine deaminase</fullName>
            <shortName evidence="14">DRAP deaminase</shortName>
            <ecNumber evidence="14">3.5.4.26</ecNumber>
        </recommendedName>
        <alternativeName>
            <fullName evidence="14">Riboflavin-specific deaminase</fullName>
        </alternativeName>
    </domain>
    <domain>
        <recommendedName>
            <fullName evidence="14">5-amino-6-(5-phosphoribosylamino)uracil reductase</fullName>
            <ecNumber evidence="14">1.1.1.193</ecNumber>
        </recommendedName>
        <alternativeName>
            <fullName evidence="14">HTP reductase</fullName>
        </alternativeName>
    </domain>
</protein>
<keyword evidence="8 14" id="KW-0862">Zinc</keyword>
<comment type="pathway">
    <text evidence="3 14">Cofactor biosynthesis; riboflavin biosynthesis; 5-amino-6-(D-ribitylamino)uracil from GTP: step 3/4.</text>
</comment>
<comment type="catalytic activity">
    <reaction evidence="13 14">
        <text>2,5-diamino-6-hydroxy-4-(5-phosphoribosylamino)-pyrimidine + H2O + H(+) = 5-amino-6-(5-phospho-D-ribosylamino)uracil + NH4(+)</text>
        <dbReference type="Rhea" id="RHEA:21868"/>
        <dbReference type="ChEBI" id="CHEBI:15377"/>
        <dbReference type="ChEBI" id="CHEBI:15378"/>
        <dbReference type="ChEBI" id="CHEBI:28938"/>
        <dbReference type="ChEBI" id="CHEBI:58453"/>
        <dbReference type="ChEBI" id="CHEBI:58614"/>
        <dbReference type="EC" id="3.5.4.26"/>
    </reaction>
</comment>
<dbReference type="GO" id="GO:0008703">
    <property type="term" value="F:5-amino-6-(5-phosphoribosylamino)uracil reductase activity"/>
    <property type="evidence" value="ECO:0007669"/>
    <property type="project" value="UniProtKB-EC"/>
</dbReference>
<dbReference type="GO" id="GO:0046872">
    <property type="term" value="F:metal ion binding"/>
    <property type="evidence" value="ECO:0007669"/>
    <property type="project" value="UniProtKB-KW"/>
</dbReference>
<keyword evidence="6 14" id="KW-0479">Metal-binding</keyword>
<proteinExistence type="inferred from homology"/>
<dbReference type="Gene3D" id="3.40.430.10">
    <property type="entry name" value="Dihydrofolate Reductase, subunit A"/>
    <property type="match status" value="1"/>
</dbReference>
<gene>
    <name evidence="19" type="ORF">DFQ01_104169</name>
</gene>
<dbReference type="InterPro" id="IPR016193">
    <property type="entry name" value="Cytidine_deaminase-like"/>
</dbReference>
<evidence type="ECO:0000313" key="19">
    <source>
        <dbReference type="EMBL" id="PWW05609.1"/>
    </source>
</evidence>
<dbReference type="UniPathway" id="UPA00275">
    <property type="reaction ID" value="UER00401"/>
</dbReference>
<evidence type="ECO:0000256" key="11">
    <source>
        <dbReference type="ARBA" id="ARBA00023268"/>
    </source>
</evidence>
<comment type="cofactor">
    <cofactor evidence="14 17">
        <name>Zn(2+)</name>
        <dbReference type="ChEBI" id="CHEBI:29105"/>
    </cofactor>
    <text evidence="14 17">Binds 1 zinc ion.</text>
</comment>
<feature type="binding site" evidence="16">
    <location>
        <position position="173"/>
    </location>
    <ligand>
        <name>substrate</name>
    </ligand>
</feature>
<comment type="caution">
    <text evidence="19">The sequence shown here is derived from an EMBL/GenBank/DDBJ whole genome shotgun (WGS) entry which is preliminary data.</text>
</comment>
<sequence length="376" mass="39878">MSAIMNDEFYMKLALQMAESASGQTSVNPVVGCVIVKEGRVVGLGAHLKRGEGHAEVNALRMAGAEAEGATAYVTLEPCSHYRKMTPPCCDRLIEAKVARVIIAALDPNPQVAGNGVTRLREAGIEVSHGLLEHQSLAMNEAYNKYILTRLPYVTLKSASTLDGKVAARTGDSRWISGAVSRQAVHTMRHRNAGIMIGIGTLLADDPQLTTRLEVPALHPTRIIVDSKLRIPLDARVVTDGEAPTIVLTTASADPDKRQALQAAGVEVIECGDGPNVDLAEAMRLLGEREISSILLEGGGRLNGSMLEAGLVDKIALFIAPKLIGGGAAAPAAFEFGGFDKMADAIILEAVKYEQHGDDMAIVGYPSNRRGAAERS</sequence>
<dbReference type="SUPFAM" id="SSF53927">
    <property type="entry name" value="Cytidine deaminase-like"/>
    <property type="match status" value="1"/>
</dbReference>
<dbReference type="GO" id="GO:0050661">
    <property type="term" value="F:NADP binding"/>
    <property type="evidence" value="ECO:0007669"/>
    <property type="project" value="InterPro"/>
</dbReference>
<dbReference type="PANTHER" id="PTHR38011">
    <property type="entry name" value="DIHYDROFOLATE REDUCTASE FAMILY PROTEIN (AFU_ORTHOLOGUE AFUA_8G06820)"/>
    <property type="match status" value="1"/>
</dbReference>
<evidence type="ECO:0000256" key="15">
    <source>
        <dbReference type="PIRSR" id="PIRSR006769-1"/>
    </source>
</evidence>
<feature type="binding site" evidence="16">
    <location>
        <position position="205"/>
    </location>
    <ligand>
        <name>NADP(+)</name>
        <dbReference type="ChEBI" id="CHEBI:58349"/>
    </ligand>
</feature>
<dbReference type="InterPro" id="IPR004794">
    <property type="entry name" value="Eubact_RibD"/>
</dbReference>
<reference evidence="19 20" key="1">
    <citation type="submission" date="2018-05" db="EMBL/GenBank/DDBJ databases">
        <title>Genomic Encyclopedia of Type Strains, Phase III (KMG-III): the genomes of soil and plant-associated and newly described type strains.</title>
        <authorList>
            <person name="Whitman W."/>
        </authorList>
    </citation>
    <scope>NUCLEOTIDE SEQUENCE [LARGE SCALE GENOMIC DNA]</scope>
    <source>
        <strain evidence="19 20">CECT 5696</strain>
    </source>
</reference>
<dbReference type="PROSITE" id="PS51747">
    <property type="entry name" value="CYT_DCMP_DEAMINASES_2"/>
    <property type="match status" value="1"/>
</dbReference>
<comment type="similarity">
    <text evidence="4 14">In the N-terminal section; belongs to the cytidine and deoxycytidylate deaminase family.</text>
</comment>
<dbReference type="GO" id="GO:0008835">
    <property type="term" value="F:diaminohydroxyphosphoribosylaminopyrimidine deaminase activity"/>
    <property type="evidence" value="ECO:0007669"/>
    <property type="project" value="UniProtKB-EC"/>
</dbReference>
<evidence type="ECO:0000256" key="12">
    <source>
        <dbReference type="ARBA" id="ARBA00049861"/>
    </source>
</evidence>
<keyword evidence="7 14" id="KW-0378">Hydrolase</keyword>
<dbReference type="CDD" id="cd01284">
    <property type="entry name" value="Riboflavin_deaminase-reductase"/>
    <property type="match status" value="1"/>
</dbReference>
<dbReference type="EC" id="3.5.4.26" evidence="14"/>
<comment type="catalytic activity">
    <reaction evidence="12 14">
        <text>5-amino-6-(5-phospho-D-ribitylamino)uracil + NADP(+) = 5-amino-6-(5-phospho-D-ribosylamino)uracil + NADPH + H(+)</text>
        <dbReference type="Rhea" id="RHEA:17845"/>
        <dbReference type="ChEBI" id="CHEBI:15378"/>
        <dbReference type="ChEBI" id="CHEBI:57783"/>
        <dbReference type="ChEBI" id="CHEBI:58349"/>
        <dbReference type="ChEBI" id="CHEBI:58421"/>
        <dbReference type="ChEBI" id="CHEBI:58453"/>
        <dbReference type="EC" id="1.1.1.193"/>
    </reaction>
</comment>
<dbReference type="Proteomes" id="UP000246635">
    <property type="component" value="Unassembled WGS sequence"/>
</dbReference>
<feature type="binding site" evidence="16">
    <location>
        <position position="297"/>
    </location>
    <ligand>
        <name>substrate</name>
    </ligand>
</feature>
<dbReference type="InterPro" id="IPR002734">
    <property type="entry name" value="RibDG_C"/>
</dbReference>
<evidence type="ECO:0000256" key="2">
    <source>
        <dbReference type="ARBA" id="ARBA00004882"/>
    </source>
</evidence>
<evidence type="ECO:0000256" key="8">
    <source>
        <dbReference type="ARBA" id="ARBA00022833"/>
    </source>
</evidence>
<evidence type="ECO:0000256" key="1">
    <source>
        <dbReference type="ARBA" id="ARBA00002151"/>
    </source>
</evidence>
<evidence type="ECO:0000256" key="3">
    <source>
        <dbReference type="ARBA" id="ARBA00004910"/>
    </source>
</evidence>
<feature type="active site" description="Proton donor" evidence="15">
    <location>
        <position position="56"/>
    </location>
</feature>
<feature type="binding site" evidence="16">
    <location>
        <position position="159"/>
    </location>
    <ligand>
        <name>NADP(+)</name>
        <dbReference type="ChEBI" id="CHEBI:58349"/>
    </ligand>
</feature>
<keyword evidence="11" id="KW-0511">Multifunctional enzyme</keyword>
<dbReference type="NCBIfam" id="TIGR00326">
    <property type="entry name" value="eubact_ribD"/>
    <property type="match status" value="1"/>
</dbReference>
<keyword evidence="9 14" id="KW-0521">NADP</keyword>
<evidence type="ECO:0000256" key="4">
    <source>
        <dbReference type="ARBA" id="ARBA00005259"/>
    </source>
</evidence>
<dbReference type="NCBIfam" id="TIGR00227">
    <property type="entry name" value="ribD_Cterm"/>
    <property type="match status" value="1"/>
</dbReference>
<dbReference type="PANTHER" id="PTHR38011:SF7">
    <property type="entry name" value="2,5-DIAMINO-6-RIBOSYLAMINO-4(3H)-PYRIMIDINONE 5'-PHOSPHATE REDUCTASE"/>
    <property type="match status" value="1"/>
</dbReference>
<dbReference type="FunFam" id="3.40.140.10:FF:000025">
    <property type="entry name" value="Riboflavin biosynthesis protein RibD"/>
    <property type="match status" value="1"/>
</dbReference>
<dbReference type="PIRSF" id="PIRSF006769">
    <property type="entry name" value="RibD"/>
    <property type="match status" value="1"/>
</dbReference>
<dbReference type="AlphaFoldDB" id="A0A2V2Z568"/>
<feature type="binding site" evidence="16">
    <location>
        <begin position="299"/>
        <end position="305"/>
    </location>
    <ligand>
        <name>NADP(+)</name>
        <dbReference type="ChEBI" id="CHEBI:58349"/>
    </ligand>
</feature>
<feature type="binding site" evidence="17">
    <location>
        <position position="79"/>
    </location>
    <ligand>
        <name>Zn(2+)</name>
        <dbReference type="ChEBI" id="CHEBI:29105"/>
        <note>catalytic</note>
    </ligand>
</feature>
<feature type="binding site" evidence="16">
    <location>
        <position position="201"/>
    </location>
    <ligand>
        <name>NADP(+)</name>
        <dbReference type="ChEBI" id="CHEBI:58349"/>
    </ligand>
</feature>
<evidence type="ECO:0000256" key="5">
    <source>
        <dbReference type="ARBA" id="ARBA00007417"/>
    </source>
</evidence>
<evidence type="ECO:0000256" key="9">
    <source>
        <dbReference type="ARBA" id="ARBA00022857"/>
    </source>
</evidence>
<evidence type="ECO:0000256" key="6">
    <source>
        <dbReference type="ARBA" id="ARBA00022723"/>
    </source>
</evidence>
<dbReference type="EMBL" id="QGTQ01000004">
    <property type="protein sequence ID" value="PWW05609.1"/>
    <property type="molecule type" value="Genomic_DNA"/>
</dbReference>
<dbReference type="InterPro" id="IPR024072">
    <property type="entry name" value="DHFR-like_dom_sf"/>
</dbReference>
<feature type="binding site" evidence="16">
    <location>
        <position position="227"/>
    </location>
    <ligand>
        <name>NADP(+)</name>
        <dbReference type="ChEBI" id="CHEBI:58349"/>
    </ligand>
</feature>
<feature type="binding site" evidence="16">
    <location>
        <position position="175"/>
    </location>
    <ligand>
        <name>NADP(+)</name>
        <dbReference type="ChEBI" id="CHEBI:58349"/>
    </ligand>
</feature>
<evidence type="ECO:0000256" key="13">
    <source>
        <dbReference type="ARBA" id="ARBA00049886"/>
    </source>
</evidence>
<accession>A0A2V2Z568</accession>
<comment type="similarity">
    <text evidence="5 14">In the C-terminal section; belongs to the HTP reductase family.</text>
</comment>
<keyword evidence="20" id="KW-1185">Reference proteome</keyword>
<feature type="binding site" evidence="16">
    <location>
        <position position="209"/>
    </location>
    <ligand>
        <name>substrate</name>
    </ligand>
</feature>
<comment type="function">
    <text evidence="1 14">Converts 2,5-diamino-6-(ribosylamino)-4(3h)-pyrimidinone 5'-phosphate into 5-amino-6-(ribosylamino)-2,4(1h,3h)-pyrimidinedione 5'-phosphate.</text>
</comment>
<feature type="binding site" evidence="17">
    <location>
        <position position="54"/>
    </location>
    <ligand>
        <name>Zn(2+)</name>
        <dbReference type="ChEBI" id="CHEBI:29105"/>
        <note>catalytic</note>
    </ligand>
</feature>
<evidence type="ECO:0000259" key="18">
    <source>
        <dbReference type="PROSITE" id="PS51747"/>
    </source>
</evidence>
<dbReference type="GO" id="GO:0009231">
    <property type="term" value="P:riboflavin biosynthetic process"/>
    <property type="evidence" value="ECO:0007669"/>
    <property type="project" value="UniProtKB-UniPathway"/>
</dbReference>
<dbReference type="Pfam" id="PF01872">
    <property type="entry name" value="RibD_C"/>
    <property type="match status" value="1"/>
</dbReference>
<feature type="binding site" evidence="16">
    <location>
        <position position="189"/>
    </location>
    <ligand>
        <name>substrate</name>
    </ligand>
</feature>
<dbReference type="InterPro" id="IPR050765">
    <property type="entry name" value="Riboflavin_Biosynth_HTPR"/>
</dbReference>
<evidence type="ECO:0000256" key="14">
    <source>
        <dbReference type="PIRNR" id="PIRNR006769"/>
    </source>
</evidence>
<evidence type="ECO:0000256" key="17">
    <source>
        <dbReference type="PIRSR" id="PIRSR006769-3"/>
    </source>
</evidence>
<name>A0A2V2Z568_9BACL</name>
<dbReference type="OrthoDB" id="9800865at2"/>